<protein>
    <submittedName>
        <fullName evidence="4">TPR repeat-containing protein</fullName>
    </submittedName>
</protein>
<dbReference type="STRING" id="1423744.FC86_GL000714"/>
<dbReference type="PANTHER" id="PTHR45586:SF1">
    <property type="entry name" value="LIPOPOLYSACCHARIDE ASSEMBLY PROTEIN B"/>
    <property type="match status" value="1"/>
</dbReference>
<feature type="repeat" description="TPR" evidence="3">
    <location>
        <begin position="130"/>
        <end position="163"/>
    </location>
</feature>
<comment type="caution">
    <text evidence="4">The sequence shown here is derived from an EMBL/GenBank/DDBJ whole genome shotgun (WGS) entry which is preliminary data.</text>
</comment>
<gene>
    <name evidence="4" type="ORF">FC86_GL000714</name>
</gene>
<dbReference type="PANTHER" id="PTHR45586">
    <property type="entry name" value="TPR REPEAT-CONTAINING PROTEIN PA4667"/>
    <property type="match status" value="1"/>
</dbReference>
<dbReference type="RefSeq" id="WP_056974929.1">
    <property type="nucleotide sequence ID" value="NZ_AYZL01000020.1"/>
</dbReference>
<reference evidence="4 5" key="1">
    <citation type="journal article" date="2015" name="Genome Announc.">
        <title>Expanding the biotechnology potential of lactobacilli through comparative genomics of 213 strains and associated genera.</title>
        <authorList>
            <person name="Sun Z."/>
            <person name="Harris H.M."/>
            <person name="McCann A."/>
            <person name="Guo C."/>
            <person name="Argimon S."/>
            <person name="Zhang W."/>
            <person name="Yang X."/>
            <person name="Jeffery I.B."/>
            <person name="Cooney J.C."/>
            <person name="Kagawa T.F."/>
            <person name="Liu W."/>
            <person name="Song Y."/>
            <person name="Salvetti E."/>
            <person name="Wrobel A."/>
            <person name="Rasinkangas P."/>
            <person name="Parkhill J."/>
            <person name="Rea M.C."/>
            <person name="O'Sullivan O."/>
            <person name="Ritari J."/>
            <person name="Douillard F.P."/>
            <person name="Paul Ross R."/>
            <person name="Yang R."/>
            <person name="Briner A.E."/>
            <person name="Felis G.E."/>
            <person name="de Vos W.M."/>
            <person name="Barrangou R."/>
            <person name="Klaenhammer T.R."/>
            <person name="Caufield P.W."/>
            <person name="Cui Y."/>
            <person name="Zhang H."/>
            <person name="O'Toole P.W."/>
        </authorList>
    </citation>
    <scope>NUCLEOTIDE SEQUENCE [LARGE SCALE GENOMIC DNA]</scope>
    <source>
        <strain evidence="4 5">DSM 23037</strain>
    </source>
</reference>
<dbReference type="GO" id="GO:0016192">
    <property type="term" value="P:vesicle-mediated transport"/>
    <property type="evidence" value="ECO:0007669"/>
    <property type="project" value="InterPro"/>
</dbReference>
<evidence type="ECO:0000256" key="2">
    <source>
        <dbReference type="ARBA" id="ARBA00022803"/>
    </source>
</evidence>
<proteinExistence type="predicted"/>
<dbReference type="PROSITE" id="PS50005">
    <property type="entry name" value="TPR"/>
    <property type="match status" value="1"/>
</dbReference>
<dbReference type="InterPro" id="IPR051012">
    <property type="entry name" value="CellSynth/LPSAsmb/PSIAsmb"/>
</dbReference>
<keyword evidence="2 3" id="KW-0802">TPR repeat</keyword>
<dbReference type="OrthoDB" id="2305564at2"/>
<evidence type="ECO:0000256" key="3">
    <source>
        <dbReference type="PROSITE-ProRule" id="PRU00339"/>
    </source>
</evidence>
<dbReference type="PROSITE" id="PS50236">
    <property type="entry name" value="CHCR"/>
    <property type="match status" value="1"/>
</dbReference>
<keyword evidence="1" id="KW-0677">Repeat</keyword>
<dbReference type="SMART" id="SM00028">
    <property type="entry name" value="TPR"/>
    <property type="match status" value="3"/>
</dbReference>
<dbReference type="AlphaFoldDB" id="A0A0R2DHN5"/>
<dbReference type="Gene3D" id="1.25.40.10">
    <property type="entry name" value="Tetratricopeptide repeat domain"/>
    <property type="match status" value="2"/>
</dbReference>
<dbReference type="Pfam" id="PF13181">
    <property type="entry name" value="TPR_8"/>
    <property type="match status" value="1"/>
</dbReference>
<dbReference type="InterPro" id="IPR019734">
    <property type="entry name" value="TPR_rpt"/>
</dbReference>
<dbReference type="GO" id="GO:0006886">
    <property type="term" value="P:intracellular protein transport"/>
    <property type="evidence" value="ECO:0007669"/>
    <property type="project" value="InterPro"/>
</dbReference>
<dbReference type="Pfam" id="PF13174">
    <property type="entry name" value="TPR_6"/>
    <property type="match status" value="1"/>
</dbReference>
<dbReference type="Proteomes" id="UP000051378">
    <property type="component" value="Unassembled WGS sequence"/>
</dbReference>
<name>A0A0R2DHN5_9LACO</name>
<organism evidence="4 5">
    <name type="scientific">Holzapfeliella floricola DSM 23037 = JCM 16512</name>
    <dbReference type="NCBI Taxonomy" id="1423744"/>
    <lineage>
        <taxon>Bacteria</taxon>
        <taxon>Bacillati</taxon>
        <taxon>Bacillota</taxon>
        <taxon>Bacilli</taxon>
        <taxon>Lactobacillales</taxon>
        <taxon>Lactobacillaceae</taxon>
        <taxon>Holzapfeliella</taxon>
    </lineage>
</organism>
<evidence type="ECO:0000313" key="5">
    <source>
        <dbReference type="Proteomes" id="UP000051378"/>
    </source>
</evidence>
<dbReference type="EMBL" id="AYZL01000020">
    <property type="protein sequence ID" value="KRN03608.1"/>
    <property type="molecule type" value="Genomic_DNA"/>
</dbReference>
<dbReference type="InterPro" id="IPR000547">
    <property type="entry name" value="Clathrin_H-chain/VPS_repeat"/>
</dbReference>
<accession>A0A0R2DHN5</accession>
<keyword evidence="5" id="KW-1185">Reference proteome</keyword>
<evidence type="ECO:0000256" key="1">
    <source>
        <dbReference type="ARBA" id="ARBA00022737"/>
    </source>
</evidence>
<dbReference type="InterPro" id="IPR011990">
    <property type="entry name" value="TPR-like_helical_dom_sf"/>
</dbReference>
<dbReference type="SUPFAM" id="SSF81901">
    <property type="entry name" value="HCP-like"/>
    <property type="match status" value="1"/>
</dbReference>
<evidence type="ECO:0000313" key="4">
    <source>
        <dbReference type="EMBL" id="KRN03608.1"/>
    </source>
</evidence>
<dbReference type="Pfam" id="PF13432">
    <property type="entry name" value="TPR_16"/>
    <property type="match status" value="1"/>
</dbReference>
<dbReference type="PATRIC" id="fig|1423744.4.peg.734"/>
<sequence>MNQQAQDLFEQGKTDEAVHLLVNQIDHNPKDIQGYLQLSLFLVKGNELEKAIELLLKAANVVEKPKDLYFNLATAYYLKGELEKALSLLNQLPDTADNLYQKALVYFNVQQYPKALAYAMTSDQKNPSDSQTKELLGDIWLSMGDLKQASYYFNEAVKINPTAKSYVFLGICLYSENYEQAQVYFEKANEVNAKVAKQVLNQYESLLSAVKNGKLNG</sequence>